<reference evidence="3" key="1">
    <citation type="submission" date="2021-10" db="EMBL/GenBank/DDBJ databases">
        <title>Anaerobic single-cell dispensing facilitates the cultivation of human gut bacteria.</title>
        <authorList>
            <person name="Afrizal A."/>
        </authorList>
    </citation>
    <scope>NUCLEOTIDE SEQUENCE</scope>
    <source>
        <strain evidence="3">CLA-AA-H272</strain>
    </source>
</reference>
<comment type="caution">
    <text evidence="3">The sequence shown here is derived from an EMBL/GenBank/DDBJ whole genome shotgun (WGS) entry which is preliminary data.</text>
</comment>
<dbReference type="AlphaFoldDB" id="A0AAE3DE17"/>
<accession>A0AAE3DE17</accession>
<dbReference type="PANTHER" id="PTHR30290">
    <property type="entry name" value="PERIPLASMIC BINDING COMPONENT OF ABC TRANSPORTER"/>
    <property type="match status" value="1"/>
</dbReference>
<feature type="domain" description="Solute-binding protein family 5" evidence="2">
    <location>
        <begin position="92"/>
        <end position="407"/>
    </location>
</feature>
<name>A0AAE3DE17_9FIRM</name>
<protein>
    <submittedName>
        <fullName evidence="3">ABC transporter substrate-binding protein</fullName>
    </submittedName>
</protein>
<evidence type="ECO:0000313" key="4">
    <source>
        <dbReference type="Proteomes" id="UP001199319"/>
    </source>
</evidence>
<evidence type="ECO:0000259" key="2">
    <source>
        <dbReference type="Pfam" id="PF00496"/>
    </source>
</evidence>
<dbReference type="PIRSF" id="PIRSF002741">
    <property type="entry name" value="MppA"/>
    <property type="match status" value="1"/>
</dbReference>
<dbReference type="GO" id="GO:0042597">
    <property type="term" value="C:periplasmic space"/>
    <property type="evidence" value="ECO:0007669"/>
    <property type="project" value="UniProtKB-ARBA"/>
</dbReference>
<proteinExistence type="predicted"/>
<organism evidence="3 4">
    <name type="scientific">Brotocaccenecus cirricatena</name>
    <dbReference type="NCBI Taxonomy" id="3064195"/>
    <lineage>
        <taxon>Bacteria</taxon>
        <taxon>Bacillati</taxon>
        <taxon>Bacillota</taxon>
        <taxon>Clostridia</taxon>
        <taxon>Eubacteriales</taxon>
        <taxon>Oscillospiraceae</taxon>
        <taxon>Brotocaccenecus</taxon>
    </lineage>
</organism>
<dbReference type="SUPFAM" id="SSF53850">
    <property type="entry name" value="Periplasmic binding protein-like II"/>
    <property type="match status" value="1"/>
</dbReference>
<gene>
    <name evidence="3" type="ORF">LKD37_08855</name>
</gene>
<dbReference type="CDD" id="cd00995">
    <property type="entry name" value="PBP2_NikA_DppA_OppA_like"/>
    <property type="match status" value="1"/>
</dbReference>
<dbReference type="InterPro" id="IPR000914">
    <property type="entry name" value="SBP_5_dom"/>
</dbReference>
<dbReference type="InterPro" id="IPR039424">
    <property type="entry name" value="SBP_5"/>
</dbReference>
<keyword evidence="1" id="KW-0732">Signal</keyword>
<dbReference type="GO" id="GO:0015833">
    <property type="term" value="P:peptide transport"/>
    <property type="evidence" value="ECO:0007669"/>
    <property type="project" value="TreeGrafter"/>
</dbReference>
<dbReference type="Pfam" id="PF00496">
    <property type="entry name" value="SBP_bac_5"/>
    <property type="match status" value="1"/>
</dbReference>
<feature type="chain" id="PRO_5042245162" evidence="1">
    <location>
        <begin position="26"/>
        <end position="510"/>
    </location>
</feature>
<dbReference type="GO" id="GO:1904680">
    <property type="term" value="F:peptide transmembrane transporter activity"/>
    <property type="evidence" value="ECO:0007669"/>
    <property type="project" value="TreeGrafter"/>
</dbReference>
<dbReference type="PROSITE" id="PS51257">
    <property type="entry name" value="PROKAR_LIPOPROTEIN"/>
    <property type="match status" value="1"/>
</dbReference>
<keyword evidence="4" id="KW-1185">Reference proteome</keyword>
<dbReference type="Proteomes" id="UP001199319">
    <property type="component" value="Unassembled WGS sequence"/>
</dbReference>
<evidence type="ECO:0000313" key="3">
    <source>
        <dbReference type="EMBL" id="MCC2129622.1"/>
    </source>
</evidence>
<dbReference type="RefSeq" id="WP_302928900.1">
    <property type="nucleotide sequence ID" value="NZ_JAJEPW010000023.1"/>
</dbReference>
<dbReference type="InterPro" id="IPR030678">
    <property type="entry name" value="Peptide/Ni-bd"/>
</dbReference>
<dbReference type="Gene3D" id="3.10.105.10">
    <property type="entry name" value="Dipeptide-binding Protein, Domain 3"/>
    <property type="match status" value="1"/>
</dbReference>
<evidence type="ECO:0000256" key="1">
    <source>
        <dbReference type="SAM" id="SignalP"/>
    </source>
</evidence>
<feature type="signal peptide" evidence="1">
    <location>
        <begin position="1"/>
        <end position="25"/>
    </location>
</feature>
<dbReference type="GO" id="GO:0043190">
    <property type="term" value="C:ATP-binding cassette (ABC) transporter complex"/>
    <property type="evidence" value="ECO:0007669"/>
    <property type="project" value="InterPro"/>
</dbReference>
<dbReference type="EMBL" id="JAJEPW010000023">
    <property type="protein sequence ID" value="MCC2129622.1"/>
    <property type="molecule type" value="Genomic_DNA"/>
</dbReference>
<sequence length="510" mass="54756">MKKRIFAALLALCLTALTGCDWSTADPEDIFGTLTDYYNVEQKKQDVKLTSFALPYLKGETADPITCPDGAMQTLGALVYEGLFALDGQFEAQPALAESYTYDAARYTYTITLRSGVTFSDGSAVTAQDVANSLRRAQSSARYSGRLAEVSDIRASGGAVRITLTGDNRSFVSRLDIPIVKSGTESSTFPTGTGPYAYSGEGGAHLAKNASWWQGKSLPLERIELTACKDTDSVSYAFYAREVQLLFCDLTGADDSSVYGSGDYTDAATTIMQYLCLNTRRAPFDDPAVRRAVTLGVDRASCVSAYLLGHGLAAQFPVSPASGLYPKDLETAYSQDGYASALEAAGLNTGKTRSLTLLVNQESSFRVSTAQTIAAGLSRYDLQVTVRSLPYDEYVQALEQGDFDLCLCQVKLTADWDLRPLLQSYAAMNYGGFADPETDALLAALCATEAGERSAAMTALCEKLLDQAPMVPVCFKSYSVLLPAGAASSPITPTASNPFYGISDWKLNMK</sequence>
<dbReference type="Gene3D" id="3.40.190.10">
    <property type="entry name" value="Periplasmic binding protein-like II"/>
    <property type="match status" value="1"/>
</dbReference>